<keyword evidence="1" id="KW-0812">Transmembrane</keyword>
<keyword evidence="3" id="KW-1185">Reference proteome</keyword>
<sequence>MITLKHILHGKRARPPTGRFAACHIMLCWHRAWVAMESILELTKAFLVSFFIMQMIYIFYPRLAGLWFIISTVSLLGALAGCIFEGILTLGKNPSRR</sequence>
<dbReference type="Proteomes" id="UP001312908">
    <property type="component" value="Unassembled WGS sequence"/>
</dbReference>
<feature type="transmembrane region" description="Helical" evidence="1">
    <location>
        <begin position="39"/>
        <end position="60"/>
    </location>
</feature>
<dbReference type="EMBL" id="JAWJZY010000002">
    <property type="protein sequence ID" value="MEE8658623.1"/>
    <property type="molecule type" value="Genomic_DNA"/>
</dbReference>
<evidence type="ECO:0000313" key="2">
    <source>
        <dbReference type="EMBL" id="MEE8658623.1"/>
    </source>
</evidence>
<keyword evidence="1" id="KW-0472">Membrane</keyword>
<evidence type="ECO:0008006" key="4">
    <source>
        <dbReference type="Google" id="ProtNLM"/>
    </source>
</evidence>
<comment type="caution">
    <text evidence="2">The sequence shown here is derived from an EMBL/GenBank/DDBJ whole genome shotgun (WGS) entry which is preliminary data.</text>
</comment>
<accession>A0ABU7U1M5</accession>
<proteinExistence type="predicted"/>
<organism evidence="2 3">
    <name type="scientific">Sorlinia euscelidii</name>
    <dbReference type="NCBI Taxonomy" id="3081148"/>
    <lineage>
        <taxon>Bacteria</taxon>
        <taxon>Pseudomonadati</taxon>
        <taxon>Pseudomonadota</taxon>
        <taxon>Alphaproteobacteria</taxon>
        <taxon>Acetobacterales</taxon>
        <taxon>Acetobacteraceae</taxon>
        <taxon>Sorlinia</taxon>
    </lineage>
</organism>
<evidence type="ECO:0000313" key="3">
    <source>
        <dbReference type="Proteomes" id="UP001312908"/>
    </source>
</evidence>
<feature type="transmembrane region" description="Helical" evidence="1">
    <location>
        <begin position="66"/>
        <end position="88"/>
    </location>
</feature>
<gene>
    <name evidence="2" type="ORF">DOFOFD_06325</name>
</gene>
<keyword evidence="1" id="KW-1133">Transmembrane helix</keyword>
<evidence type="ECO:0000256" key="1">
    <source>
        <dbReference type="SAM" id="Phobius"/>
    </source>
</evidence>
<reference evidence="2 3" key="1">
    <citation type="submission" date="2023-10" db="EMBL/GenBank/DDBJ databases">
        <title>Sorlinia euscelidii gen. nov., sp. nov., an acetic acid bacteria isolated from the gut of Euscelidius variegatus emitter.</title>
        <authorList>
            <person name="Michoud G."/>
            <person name="Marasco R."/>
            <person name="Seferji K."/>
            <person name="Gonella E."/>
            <person name="Garuglieri E."/>
            <person name="Alma A."/>
            <person name="Mapelli F."/>
            <person name="Borin S."/>
            <person name="Daffonchio D."/>
            <person name="Crotti E."/>
        </authorList>
    </citation>
    <scope>NUCLEOTIDE SEQUENCE [LARGE SCALE GENOMIC DNA]</scope>
    <source>
        <strain evidence="2 3">EV16P</strain>
    </source>
</reference>
<name>A0ABU7U1M5_9PROT</name>
<protein>
    <recommendedName>
        <fullName evidence="4">Copper transporter</fullName>
    </recommendedName>
</protein>